<reference evidence="1" key="1">
    <citation type="journal article" date="2015" name="PeerJ">
        <title>First genomic representation of candidate bacterial phylum KSB3 points to enhanced environmental sensing as a trigger of wastewater bulking.</title>
        <authorList>
            <person name="Sekiguchi Y."/>
            <person name="Ohashi A."/>
            <person name="Parks D.H."/>
            <person name="Yamauchi T."/>
            <person name="Tyson G.W."/>
            <person name="Hugenholtz P."/>
        </authorList>
    </citation>
    <scope>NUCLEOTIDE SEQUENCE [LARGE SCALE GENOMIC DNA]</scope>
</reference>
<protein>
    <submittedName>
        <fullName evidence="1">Uncharacterized protein</fullName>
    </submittedName>
</protein>
<dbReference type="InterPro" id="IPR025355">
    <property type="entry name" value="DUF4259"/>
</dbReference>
<evidence type="ECO:0000313" key="2">
    <source>
        <dbReference type="Proteomes" id="UP000030700"/>
    </source>
</evidence>
<sequence>MRTEEIGIFENETACDWLYKLEDREDLSLVMDSLDNVLDVEDDYLEAFEAEEGLAAAETVARLKGEWGMRDASTEIVDKWVEEYKITPTKNLIKKSLAVVARIQKAPSELLELQKDGKKFDEWKNVLDDLTERLKR</sequence>
<dbReference type="Proteomes" id="UP000030700">
    <property type="component" value="Unassembled WGS sequence"/>
</dbReference>
<gene>
    <name evidence="1" type="ORF">U14_00574</name>
</gene>
<keyword evidence="2" id="KW-1185">Reference proteome</keyword>
<evidence type="ECO:0000313" key="1">
    <source>
        <dbReference type="EMBL" id="GAK49352.1"/>
    </source>
</evidence>
<proteinExistence type="predicted"/>
<dbReference type="HOGENOM" id="CLU_128239_1_0_0"/>
<organism evidence="1">
    <name type="scientific">Candidatus Moduliflexus flocculans</name>
    <dbReference type="NCBI Taxonomy" id="1499966"/>
    <lineage>
        <taxon>Bacteria</taxon>
        <taxon>Candidatus Moduliflexota</taxon>
        <taxon>Candidatus Moduliflexia</taxon>
        <taxon>Candidatus Moduliflexales</taxon>
        <taxon>Candidatus Moduliflexaceae</taxon>
    </lineage>
</organism>
<name>A0A0S6VQ72_9BACT</name>
<dbReference type="Pfam" id="PF14078">
    <property type="entry name" value="DUF4259"/>
    <property type="match status" value="1"/>
</dbReference>
<accession>A0A0S6VQ72</accession>
<dbReference type="AlphaFoldDB" id="A0A0S6VQ72"/>
<dbReference type="STRING" id="1499966.U14_00574"/>
<dbReference type="EMBL" id="DF820455">
    <property type="protein sequence ID" value="GAK49352.1"/>
    <property type="molecule type" value="Genomic_DNA"/>
</dbReference>